<dbReference type="Pfam" id="PF12138">
    <property type="entry name" value="Spherulin4"/>
    <property type="match status" value="1"/>
</dbReference>
<evidence type="ECO:0000313" key="2">
    <source>
        <dbReference type="EMBL" id="KAF2667968.1"/>
    </source>
</evidence>
<reference evidence="2" key="1">
    <citation type="journal article" date="2020" name="Stud. Mycol.">
        <title>101 Dothideomycetes genomes: a test case for predicting lifestyles and emergence of pathogens.</title>
        <authorList>
            <person name="Haridas S."/>
            <person name="Albert R."/>
            <person name="Binder M."/>
            <person name="Bloem J."/>
            <person name="Labutti K."/>
            <person name="Salamov A."/>
            <person name="Andreopoulos B."/>
            <person name="Baker S."/>
            <person name="Barry K."/>
            <person name="Bills G."/>
            <person name="Bluhm B."/>
            <person name="Cannon C."/>
            <person name="Castanera R."/>
            <person name="Culley D."/>
            <person name="Daum C."/>
            <person name="Ezra D."/>
            <person name="Gonzalez J."/>
            <person name="Henrissat B."/>
            <person name="Kuo A."/>
            <person name="Liang C."/>
            <person name="Lipzen A."/>
            <person name="Lutzoni F."/>
            <person name="Magnuson J."/>
            <person name="Mondo S."/>
            <person name="Nolan M."/>
            <person name="Ohm R."/>
            <person name="Pangilinan J."/>
            <person name="Park H.-J."/>
            <person name="Ramirez L."/>
            <person name="Alfaro M."/>
            <person name="Sun H."/>
            <person name="Tritt A."/>
            <person name="Yoshinaga Y."/>
            <person name="Zwiers L.-H."/>
            <person name="Turgeon B."/>
            <person name="Goodwin S."/>
            <person name="Spatafora J."/>
            <person name="Crous P."/>
            <person name="Grigoriev I."/>
        </authorList>
    </citation>
    <scope>NUCLEOTIDE SEQUENCE</scope>
    <source>
        <strain evidence="2">CBS 115976</strain>
    </source>
</reference>
<gene>
    <name evidence="2" type="ORF">BT63DRAFT_375237</name>
</gene>
<evidence type="ECO:0000313" key="3">
    <source>
        <dbReference type="Proteomes" id="UP000799302"/>
    </source>
</evidence>
<organism evidence="2 3">
    <name type="scientific">Microthyrium microscopicum</name>
    <dbReference type="NCBI Taxonomy" id="703497"/>
    <lineage>
        <taxon>Eukaryota</taxon>
        <taxon>Fungi</taxon>
        <taxon>Dikarya</taxon>
        <taxon>Ascomycota</taxon>
        <taxon>Pezizomycotina</taxon>
        <taxon>Dothideomycetes</taxon>
        <taxon>Dothideomycetes incertae sedis</taxon>
        <taxon>Microthyriales</taxon>
        <taxon>Microthyriaceae</taxon>
        <taxon>Microthyrium</taxon>
    </lineage>
</organism>
<sequence length="515" mass="56146">MRRRKKAKLTAIIGCAILVVLLAIIIPVAVYFHNKRPDGNGLPSSLLFPLYIYPTAGAWDPLFTAITANKNLNFTVVVNPQSGPGNTSYPGDAYADGVIKLNSFPNVQTIGYVRTSWAARNITEVLGDISTYNGWAQVNGATKAGMAVDGIFFDESPSQYTQDGADFVKTVNAAVKSASGFGGNKTIIHNPGTTIDTRLAQANTDITIVFEGNYTDFLHLEPSLAALPVDRTRNSYVIHTAPQLSVKDLAAFLGKASQHASHLFATSLDGSHPYESFGPDWLDLISAHPNVQFTIIVNPHDGPGAGLMPDEYYSVEIPKLNAFPNVRTVGYVRVNYCTRDVTEVCNDVAKYAGWSKDFANTGLGVEGIFFDETPNSNTSLPQLDNVASYLQTVSRYAKDSEGILGDRLIIHNPGTPPDVEVGNAGADVTTVVEESFASYESPALQEYYAARYALLPDFDRAKRAYMVHSTPVESLSDLVLRLRDSGDYLFITDLCEDYYCKFGHSWLEFVRAVGS</sequence>
<evidence type="ECO:0008006" key="4">
    <source>
        <dbReference type="Google" id="ProtNLM"/>
    </source>
</evidence>
<dbReference type="PANTHER" id="PTHR35040:SF9">
    <property type="entry name" value="4-LIKE CELL SURFACE PROTEIN, PUTATIVE (AFU_ORTHOLOGUE AFUA_4G14080)-RELATED"/>
    <property type="match status" value="1"/>
</dbReference>
<dbReference type="Proteomes" id="UP000799302">
    <property type="component" value="Unassembled WGS sequence"/>
</dbReference>
<name>A0A6A6UA15_9PEZI</name>
<evidence type="ECO:0000256" key="1">
    <source>
        <dbReference type="SAM" id="Phobius"/>
    </source>
</evidence>
<keyword evidence="1" id="KW-0472">Membrane</keyword>
<accession>A0A6A6UA15</accession>
<keyword evidence="3" id="KW-1185">Reference proteome</keyword>
<protein>
    <recommendedName>
        <fullName evidence="4">Cell surface spherulin 4-like protein</fullName>
    </recommendedName>
</protein>
<dbReference type="EMBL" id="MU004237">
    <property type="protein sequence ID" value="KAF2667968.1"/>
    <property type="molecule type" value="Genomic_DNA"/>
</dbReference>
<proteinExistence type="predicted"/>
<feature type="transmembrane region" description="Helical" evidence="1">
    <location>
        <begin position="12"/>
        <end position="32"/>
    </location>
</feature>
<dbReference type="OrthoDB" id="5342184at2759"/>
<keyword evidence="1" id="KW-1133">Transmembrane helix</keyword>
<dbReference type="PANTHER" id="PTHR35040">
    <property type="match status" value="1"/>
</dbReference>
<keyword evidence="1" id="KW-0812">Transmembrane</keyword>
<dbReference type="InterPro" id="IPR021986">
    <property type="entry name" value="Spherulin4"/>
</dbReference>
<dbReference type="AlphaFoldDB" id="A0A6A6UA15"/>